<evidence type="ECO:0000313" key="4">
    <source>
        <dbReference type="Proteomes" id="UP000886852"/>
    </source>
</evidence>
<reference evidence="3" key="2">
    <citation type="journal article" date="2021" name="PeerJ">
        <title>Extensive microbial diversity within the chicken gut microbiome revealed by metagenomics and culture.</title>
        <authorList>
            <person name="Gilroy R."/>
            <person name="Ravi A."/>
            <person name="Getino M."/>
            <person name="Pursley I."/>
            <person name="Horton D.L."/>
            <person name="Alikhan N.F."/>
            <person name="Baker D."/>
            <person name="Gharbi K."/>
            <person name="Hall N."/>
            <person name="Watson M."/>
            <person name="Adriaenssens E.M."/>
            <person name="Foster-Nyarko E."/>
            <person name="Jarju S."/>
            <person name="Secka A."/>
            <person name="Antonio M."/>
            <person name="Oren A."/>
            <person name="Chaudhuri R.R."/>
            <person name="La Ragione R."/>
            <person name="Hildebrand F."/>
            <person name="Pallen M.J."/>
        </authorList>
    </citation>
    <scope>NUCLEOTIDE SEQUENCE</scope>
    <source>
        <strain evidence="3">ChiHjej12B11-7776</strain>
    </source>
</reference>
<keyword evidence="2" id="KW-0472">Membrane</keyword>
<comment type="caution">
    <text evidence="3">The sequence shown here is derived from an EMBL/GenBank/DDBJ whole genome shotgun (WGS) entry which is preliminary data.</text>
</comment>
<reference evidence="3" key="1">
    <citation type="submission" date="2020-10" db="EMBL/GenBank/DDBJ databases">
        <authorList>
            <person name="Gilroy R."/>
        </authorList>
    </citation>
    <scope>NUCLEOTIDE SEQUENCE</scope>
    <source>
        <strain evidence="3">ChiHjej12B11-7776</strain>
    </source>
</reference>
<evidence type="ECO:0000313" key="3">
    <source>
        <dbReference type="EMBL" id="HIU91272.1"/>
    </source>
</evidence>
<sequence>MTSETPIAVNGWISWIALVLFVIAVIVGVIVTITYVTKKYRQDQRKNTPDGVQFGDYVRRIRRQQEQQRQEQRKTAEAERHGHTGRVEKYPEIVGSLGKTSDEGCPELAGIRLISHDEAYESSEGELQNTEELEKAIVLGEVLNSPRFKKPFGRR</sequence>
<organism evidence="3 4">
    <name type="scientific">Candidatus Fimimonas merdipullorum</name>
    <dbReference type="NCBI Taxonomy" id="2840822"/>
    <lineage>
        <taxon>Bacteria</taxon>
        <taxon>Pseudomonadati</taxon>
        <taxon>Myxococcota</taxon>
        <taxon>Myxococcia</taxon>
        <taxon>Myxococcales</taxon>
        <taxon>Cystobacterineae</taxon>
        <taxon>Myxococcaceae</taxon>
        <taxon>Myxococcaceae incertae sedis</taxon>
        <taxon>Candidatus Fimimonas</taxon>
    </lineage>
</organism>
<dbReference type="AlphaFoldDB" id="A0A9D1SQQ7"/>
<dbReference type="EMBL" id="DVOC01000081">
    <property type="protein sequence ID" value="HIU91272.1"/>
    <property type="molecule type" value="Genomic_DNA"/>
</dbReference>
<feature type="compositionally biased region" description="Basic and acidic residues" evidence="1">
    <location>
        <begin position="63"/>
        <end position="91"/>
    </location>
</feature>
<feature type="region of interest" description="Disordered" evidence="1">
    <location>
        <begin position="63"/>
        <end position="101"/>
    </location>
</feature>
<protein>
    <submittedName>
        <fullName evidence="3">Uncharacterized protein</fullName>
    </submittedName>
</protein>
<keyword evidence="2" id="KW-1133">Transmembrane helix</keyword>
<accession>A0A9D1SQQ7</accession>
<name>A0A9D1SQQ7_9BACT</name>
<gene>
    <name evidence="3" type="ORF">IAC72_04615</name>
</gene>
<proteinExistence type="predicted"/>
<evidence type="ECO:0000256" key="2">
    <source>
        <dbReference type="SAM" id="Phobius"/>
    </source>
</evidence>
<keyword evidence="2" id="KW-0812">Transmembrane</keyword>
<dbReference type="Proteomes" id="UP000886852">
    <property type="component" value="Unassembled WGS sequence"/>
</dbReference>
<evidence type="ECO:0000256" key="1">
    <source>
        <dbReference type="SAM" id="MobiDB-lite"/>
    </source>
</evidence>
<feature type="transmembrane region" description="Helical" evidence="2">
    <location>
        <begin position="12"/>
        <end position="36"/>
    </location>
</feature>